<feature type="domain" description="PPIase FKBP-type" evidence="6">
    <location>
        <begin position="71"/>
        <end position="158"/>
    </location>
</feature>
<dbReference type="InterPro" id="IPR001179">
    <property type="entry name" value="PPIase_FKBP_dom"/>
</dbReference>
<accession>A0ABD2VUB3</accession>
<keyword evidence="4 5" id="KW-0413">Isomerase</keyword>
<dbReference type="Proteomes" id="UP001627154">
    <property type="component" value="Unassembled WGS sequence"/>
</dbReference>
<dbReference type="PANTHER" id="PTHR43811">
    <property type="entry name" value="FKBP-TYPE PEPTIDYL-PROLYL CIS-TRANS ISOMERASE FKPA"/>
    <property type="match status" value="1"/>
</dbReference>
<evidence type="ECO:0000313" key="7">
    <source>
        <dbReference type="EMBL" id="KAL3384122.1"/>
    </source>
</evidence>
<evidence type="ECO:0000259" key="6">
    <source>
        <dbReference type="PROSITE" id="PS50059"/>
    </source>
</evidence>
<comment type="caution">
    <text evidence="7">The sequence shown here is derived from an EMBL/GenBank/DDBJ whole genome shotgun (WGS) entry which is preliminary data.</text>
</comment>
<dbReference type="InterPro" id="IPR046357">
    <property type="entry name" value="PPIase_dom_sf"/>
</dbReference>
<dbReference type="Gene3D" id="3.10.50.40">
    <property type="match status" value="1"/>
</dbReference>
<dbReference type="GO" id="GO:0003755">
    <property type="term" value="F:peptidyl-prolyl cis-trans isomerase activity"/>
    <property type="evidence" value="ECO:0007669"/>
    <property type="project" value="UniProtKB-KW"/>
</dbReference>
<reference evidence="7 8" key="1">
    <citation type="journal article" date="2024" name="bioRxiv">
        <title>A reference genome for Trichogramma kaykai: A tiny desert-dwelling parasitoid wasp with competing sex-ratio distorters.</title>
        <authorList>
            <person name="Culotta J."/>
            <person name="Lindsey A.R."/>
        </authorList>
    </citation>
    <scope>NUCLEOTIDE SEQUENCE [LARGE SCALE GENOMIC DNA]</scope>
    <source>
        <strain evidence="7 8">KSX58</strain>
    </source>
</reference>
<organism evidence="7 8">
    <name type="scientific">Trichogramma kaykai</name>
    <dbReference type="NCBI Taxonomy" id="54128"/>
    <lineage>
        <taxon>Eukaryota</taxon>
        <taxon>Metazoa</taxon>
        <taxon>Ecdysozoa</taxon>
        <taxon>Arthropoda</taxon>
        <taxon>Hexapoda</taxon>
        <taxon>Insecta</taxon>
        <taxon>Pterygota</taxon>
        <taxon>Neoptera</taxon>
        <taxon>Endopterygota</taxon>
        <taxon>Hymenoptera</taxon>
        <taxon>Apocrita</taxon>
        <taxon>Proctotrupomorpha</taxon>
        <taxon>Chalcidoidea</taxon>
        <taxon>Trichogrammatidae</taxon>
        <taxon>Trichogramma</taxon>
    </lineage>
</organism>
<dbReference type="PANTHER" id="PTHR43811:SF19">
    <property type="entry name" value="39 KDA FK506-BINDING NUCLEAR PROTEIN"/>
    <property type="match status" value="1"/>
</dbReference>
<evidence type="ECO:0000256" key="4">
    <source>
        <dbReference type="ARBA" id="ARBA00023235"/>
    </source>
</evidence>
<keyword evidence="8" id="KW-1185">Reference proteome</keyword>
<protein>
    <recommendedName>
        <fullName evidence="2 5">peptidylprolyl isomerase</fullName>
        <ecNumber evidence="2 5">5.2.1.8</ecNumber>
    </recommendedName>
</protein>
<dbReference type="PROSITE" id="PS50059">
    <property type="entry name" value="FKBP_PPIASE"/>
    <property type="match status" value="1"/>
</dbReference>
<evidence type="ECO:0000256" key="2">
    <source>
        <dbReference type="ARBA" id="ARBA00013194"/>
    </source>
</evidence>
<evidence type="ECO:0000313" key="8">
    <source>
        <dbReference type="Proteomes" id="UP001627154"/>
    </source>
</evidence>
<dbReference type="Pfam" id="PF00254">
    <property type="entry name" value="FKBP_C"/>
    <property type="match status" value="1"/>
</dbReference>
<dbReference type="EMBL" id="JBJJXI010000178">
    <property type="protein sequence ID" value="KAL3384122.1"/>
    <property type="molecule type" value="Genomic_DNA"/>
</dbReference>
<keyword evidence="3 5" id="KW-0697">Rotamase</keyword>
<dbReference type="SUPFAM" id="SSF54534">
    <property type="entry name" value="FKBP-like"/>
    <property type="match status" value="1"/>
</dbReference>
<evidence type="ECO:0000256" key="5">
    <source>
        <dbReference type="PROSITE-ProRule" id="PRU00277"/>
    </source>
</evidence>
<evidence type="ECO:0000256" key="3">
    <source>
        <dbReference type="ARBA" id="ARBA00023110"/>
    </source>
</evidence>
<dbReference type="EC" id="5.2.1.8" evidence="2 5"/>
<gene>
    <name evidence="7" type="ORF">TKK_020066</name>
</gene>
<dbReference type="AlphaFoldDB" id="A0ABD2VUB3"/>
<proteinExistence type="predicted"/>
<evidence type="ECO:0000256" key="1">
    <source>
        <dbReference type="ARBA" id="ARBA00000971"/>
    </source>
</evidence>
<sequence length="158" mass="17842">MFLDEYMECQTEKCIDAMLNNPRKRKAVLKFQEYHPKVKRTKLVEYEMHVLDGGVLIRDIVKGHGECAKSGNTVTVNCIGAMQKNDPMKSSQLKRSFTFTIDKGEVIKGWEIGIKGMYVGGIRHIIAPPDTAYGNDGLAPLIPQNFTFNYTVMLVKIN</sequence>
<comment type="catalytic activity">
    <reaction evidence="1 5">
        <text>[protein]-peptidylproline (omega=180) = [protein]-peptidylproline (omega=0)</text>
        <dbReference type="Rhea" id="RHEA:16237"/>
        <dbReference type="Rhea" id="RHEA-COMP:10747"/>
        <dbReference type="Rhea" id="RHEA-COMP:10748"/>
        <dbReference type="ChEBI" id="CHEBI:83833"/>
        <dbReference type="ChEBI" id="CHEBI:83834"/>
        <dbReference type="EC" id="5.2.1.8"/>
    </reaction>
</comment>
<name>A0ABD2VUB3_9HYME</name>